<feature type="domain" description="Kinesin motor" evidence="9">
    <location>
        <begin position="1"/>
        <end position="338"/>
    </location>
</feature>
<dbReference type="Proteomes" id="UP001165060">
    <property type="component" value="Unassembled WGS sequence"/>
</dbReference>
<evidence type="ECO:0000256" key="2">
    <source>
        <dbReference type="ARBA" id="ARBA00022490"/>
    </source>
</evidence>
<comment type="caution">
    <text evidence="10">The sequence shown here is derived from an EMBL/GenBank/DDBJ whole genome shotgun (WGS) entry which is preliminary data.</text>
</comment>
<keyword evidence="3 6" id="KW-0547">Nucleotide-binding</keyword>
<keyword evidence="2" id="KW-0963">Cytoplasm</keyword>
<evidence type="ECO:0000313" key="11">
    <source>
        <dbReference type="Proteomes" id="UP001165060"/>
    </source>
</evidence>
<evidence type="ECO:0000313" key="10">
    <source>
        <dbReference type="EMBL" id="GMI56927.1"/>
    </source>
</evidence>
<dbReference type="Pfam" id="PF00225">
    <property type="entry name" value="Kinesin"/>
    <property type="match status" value="1"/>
</dbReference>
<dbReference type="Pfam" id="PF14739">
    <property type="entry name" value="DUF4472"/>
    <property type="match status" value="1"/>
</dbReference>
<keyword evidence="6" id="KW-0505">Motor protein</keyword>
<evidence type="ECO:0000256" key="8">
    <source>
        <dbReference type="SAM" id="MobiDB-lite"/>
    </source>
</evidence>
<feature type="coiled-coil region" evidence="7">
    <location>
        <begin position="473"/>
        <end position="528"/>
    </location>
</feature>
<reference evidence="10 11" key="1">
    <citation type="journal article" date="2023" name="Commun. Biol.">
        <title>Genome analysis of Parmales, the sister group of diatoms, reveals the evolutionary specialization of diatoms from phago-mixotrophs to photoautotrophs.</title>
        <authorList>
            <person name="Ban H."/>
            <person name="Sato S."/>
            <person name="Yoshikawa S."/>
            <person name="Yamada K."/>
            <person name="Nakamura Y."/>
            <person name="Ichinomiya M."/>
            <person name="Sato N."/>
            <person name="Blanc-Mathieu R."/>
            <person name="Endo H."/>
            <person name="Kuwata A."/>
            <person name="Ogata H."/>
        </authorList>
    </citation>
    <scope>NUCLEOTIDE SEQUENCE [LARGE SCALE GENOMIC DNA]</scope>
</reference>
<dbReference type="SMART" id="SM00129">
    <property type="entry name" value="KISc"/>
    <property type="match status" value="1"/>
</dbReference>
<feature type="coiled-coil region" evidence="7">
    <location>
        <begin position="1032"/>
        <end position="1059"/>
    </location>
</feature>
<feature type="coiled-coil region" evidence="7">
    <location>
        <begin position="768"/>
        <end position="795"/>
    </location>
</feature>
<dbReference type="InterPro" id="IPR036961">
    <property type="entry name" value="Kinesin_motor_dom_sf"/>
</dbReference>
<feature type="coiled-coil region" evidence="7">
    <location>
        <begin position="557"/>
        <end position="614"/>
    </location>
</feature>
<feature type="binding site" evidence="6">
    <location>
        <begin position="90"/>
        <end position="97"/>
    </location>
    <ligand>
        <name>ATP</name>
        <dbReference type="ChEBI" id="CHEBI:30616"/>
    </ligand>
</feature>
<evidence type="ECO:0000256" key="7">
    <source>
        <dbReference type="SAM" id="Coils"/>
    </source>
</evidence>
<comment type="subcellular location">
    <subcellularLocation>
        <location evidence="1">Cytoplasm</location>
    </subcellularLocation>
</comment>
<keyword evidence="4 6" id="KW-0067">ATP-binding</keyword>
<keyword evidence="11" id="KW-1185">Reference proteome</keyword>
<dbReference type="InterPro" id="IPR001752">
    <property type="entry name" value="Kinesin_motor_dom"/>
</dbReference>
<organism evidence="10 11">
    <name type="scientific">Tetraparma gracilis</name>
    <dbReference type="NCBI Taxonomy" id="2962635"/>
    <lineage>
        <taxon>Eukaryota</taxon>
        <taxon>Sar</taxon>
        <taxon>Stramenopiles</taxon>
        <taxon>Ochrophyta</taxon>
        <taxon>Bolidophyceae</taxon>
        <taxon>Parmales</taxon>
        <taxon>Triparmaceae</taxon>
        <taxon>Tetraparma</taxon>
    </lineage>
</organism>
<name>A0ABQ6NDY7_9STRA</name>
<evidence type="ECO:0000256" key="1">
    <source>
        <dbReference type="ARBA" id="ARBA00004496"/>
    </source>
</evidence>
<dbReference type="PANTHER" id="PTHR47969">
    <property type="entry name" value="CHROMOSOME-ASSOCIATED KINESIN KIF4A-RELATED"/>
    <property type="match status" value="1"/>
</dbReference>
<keyword evidence="5 7" id="KW-0175">Coiled coil</keyword>
<evidence type="ECO:0000256" key="3">
    <source>
        <dbReference type="ARBA" id="ARBA00022741"/>
    </source>
</evidence>
<comment type="similarity">
    <text evidence="6">Belongs to the TRAFAC class myosin-kinesin ATPase superfamily. Kinesin family.</text>
</comment>
<feature type="compositionally biased region" description="Basic and acidic residues" evidence="8">
    <location>
        <begin position="744"/>
        <end position="760"/>
    </location>
</feature>
<proteinExistence type="inferred from homology"/>
<accession>A0ABQ6NDY7</accession>
<evidence type="ECO:0000256" key="5">
    <source>
        <dbReference type="ARBA" id="ARBA00023054"/>
    </source>
</evidence>
<sequence length="1085" mass="121964">MSLPVGTPSFVFAALKAADSVEAEDVTIRDSKVAINEPGKDKSKEFTCDETFDSLRMPEEVFSGIFTSEARPPMMGTLIDGTSVALCCMGTSEGGKTSFYQGLGEGSYGVIGWAGTEIFRSLADKETMAGGVYNKQVSVSFYEVYDEIITDLLMPENKDLTVKMDLEHGFAVGNISRHPVNSAEDLITKLEYGRKSRKTQMFSTGLASESTGAFFEVRIWQESQDNRDEPLTTTDCKLLLVDVPSTAKLVLGAEKTRIAEGPLLSKGLFSFVDVVKALSSKKDRLSAPFENSAFTSVLHDVLGFTSVVLGLACLAQGQAKASKETMKLLSLLKKTQHYPSQSVEFLKGNLMKYRAKLGQLLDRIEELKAESEQPRAEDEANLLRLKQLEEDLLKANLDSSTSQEDGIKCYKMLELFKAKYSKLVEDKAKQARELILSEEQKLEISKALIELKLANSEMAEKFETEKYEVTTHMLNARTEVADLDIKLRDVEEQLATSQEQERDAINSHKEIRDQLEILDKDNVEAKAKLAMEMEKNTELGAELLTLVNQKETFGKMNASLNAKCETQEGKLRETEEVVEKRNKEVAELKESLEKEKLELENVRGEKQKVELELRKAVVGFEQSRLDLDKNTADFVRNRDNEMFQVRKTAEEEILNIRREKEDLAKLNNKLEAQVRTLERKIRDIENNIGRNQEQVNAVNREKRDLESQLKSERDNYRSKMLAYLGEEAMAAGVKNEEINKFLEGGDEKKEGGKVEKKEGDATNDANNRVALESLIETYKERERKIQQQVEMLDGRNADITRKNHMLYDKYREVRDLLEDAVEDNNTLPPDVADEKELKVTASELERQREQELNTLRNAMKTMQTDTGVEKEKSVQLSETYRERVMTMEAQLKEMTQRVSMLQAEKERLEEEKKEEKDAETLKQIEDMQQNIIDQLSNIKISADNIGPATAGGAPADGMSAAERKELHDLRRKLKKIKAGEAGGREEAGKYRSENLALKEEVGKLKIKLLSSGGGGGGGGGEGAGEVVTETGNAALRAQLRESETKNTKLTSQNIQLTQELEDYKLHMKKTTRAFKAEIAGLKQGE</sequence>
<dbReference type="EMBL" id="BRYB01006411">
    <property type="protein sequence ID" value="GMI56927.1"/>
    <property type="molecule type" value="Genomic_DNA"/>
</dbReference>
<feature type="coiled-coil region" evidence="7">
    <location>
        <begin position="350"/>
        <end position="405"/>
    </location>
</feature>
<dbReference type="PANTHER" id="PTHR47969:SF15">
    <property type="entry name" value="CHROMOSOME-ASSOCIATED KINESIN KIF4A-RELATED"/>
    <property type="match status" value="1"/>
</dbReference>
<feature type="coiled-coil region" evidence="7">
    <location>
        <begin position="646"/>
        <end position="715"/>
    </location>
</feature>
<evidence type="ECO:0000256" key="4">
    <source>
        <dbReference type="ARBA" id="ARBA00022840"/>
    </source>
</evidence>
<protein>
    <recommendedName>
        <fullName evidence="9">Kinesin motor domain-containing protein</fullName>
    </recommendedName>
</protein>
<dbReference type="PROSITE" id="PS50067">
    <property type="entry name" value="KINESIN_MOTOR_2"/>
    <property type="match status" value="1"/>
</dbReference>
<evidence type="ECO:0000256" key="6">
    <source>
        <dbReference type="PROSITE-ProRule" id="PRU00283"/>
    </source>
</evidence>
<evidence type="ECO:0000259" key="9">
    <source>
        <dbReference type="PROSITE" id="PS50067"/>
    </source>
</evidence>
<gene>
    <name evidence="10" type="ORF">TeGR_g13492</name>
</gene>
<dbReference type="Gene3D" id="3.40.850.10">
    <property type="entry name" value="Kinesin motor domain"/>
    <property type="match status" value="1"/>
</dbReference>
<dbReference type="InterPro" id="IPR029329">
    <property type="entry name" value="DUF4472"/>
</dbReference>
<feature type="coiled-coil region" evidence="7">
    <location>
        <begin position="834"/>
        <end position="925"/>
    </location>
</feature>
<dbReference type="InterPro" id="IPR027417">
    <property type="entry name" value="P-loop_NTPase"/>
</dbReference>
<feature type="region of interest" description="Disordered" evidence="8">
    <location>
        <begin position="744"/>
        <end position="764"/>
    </location>
</feature>
<dbReference type="SUPFAM" id="SSF52540">
    <property type="entry name" value="P-loop containing nucleoside triphosphate hydrolases"/>
    <property type="match status" value="1"/>
</dbReference>
<dbReference type="InterPro" id="IPR027640">
    <property type="entry name" value="Kinesin-like_fam"/>
</dbReference>